<organism evidence="1 2">
    <name type="scientific">Sporothrix schenckii 1099-18</name>
    <dbReference type="NCBI Taxonomy" id="1397361"/>
    <lineage>
        <taxon>Eukaryota</taxon>
        <taxon>Fungi</taxon>
        <taxon>Dikarya</taxon>
        <taxon>Ascomycota</taxon>
        <taxon>Pezizomycotina</taxon>
        <taxon>Sordariomycetes</taxon>
        <taxon>Sordariomycetidae</taxon>
        <taxon>Ophiostomatales</taxon>
        <taxon>Ophiostomataceae</taxon>
        <taxon>Sporothrix</taxon>
    </lineage>
</organism>
<proteinExistence type="predicted"/>
<reference evidence="1 2" key="1">
    <citation type="journal article" date="2014" name="BMC Genomics">
        <title>Comparative genomics of the major fungal agents of human and animal Sporotrichosis: Sporothrix schenckii and Sporothrix brasiliensis.</title>
        <authorList>
            <person name="Teixeira M.M."/>
            <person name="de Almeida L.G."/>
            <person name="Kubitschek-Barreira P."/>
            <person name="Alves F.L."/>
            <person name="Kioshima E.S."/>
            <person name="Abadio A.K."/>
            <person name="Fernandes L."/>
            <person name="Derengowski L.S."/>
            <person name="Ferreira K.S."/>
            <person name="Souza R.C."/>
            <person name="Ruiz J.C."/>
            <person name="de Andrade N.C."/>
            <person name="Paes H.C."/>
            <person name="Nicola A.M."/>
            <person name="Albuquerque P."/>
            <person name="Gerber A.L."/>
            <person name="Martins V.P."/>
            <person name="Peconick L.D."/>
            <person name="Neto A.V."/>
            <person name="Chaucanez C.B."/>
            <person name="Silva P.A."/>
            <person name="Cunha O.L."/>
            <person name="de Oliveira F.F."/>
            <person name="dos Santos T.C."/>
            <person name="Barros A.L."/>
            <person name="Soares M.A."/>
            <person name="de Oliveira L.M."/>
            <person name="Marini M.M."/>
            <person name="Villalobos-Duno H."/>
            <person name="Cunha M.M."/>
            <person name="de Hoog S."/>
            <person name="da Silveira J.F."/>
            <person name="Henrissat B."/>
            <person name="Nino-Vega G.A."/>
            <person name="Cisalpino P.S."/>
            <person name="Mora-Montes H.M."/>
            <person name="Almeida S.R."/>
            <person name="Stajich J.E."/>
            <person name="Lopes-Bezerra L.M."/>
            <person name="Vasconcelos A.T."/>
            <person name="Felipe M.S."/>
        </authorList>
    </citation>
    <scope>NUCLEOTIDE SEQUENCE [LARGE SCALE GENOMIC DNA]</scope>
    <source>
        <strain evidence="1 2">1099-18</strain>
    </source>
</reference>
<dbReference type="Proteomes" id="UP000033710">
    <property type="component" value="Unassembled WGS sequence"/>
</dbReference>
<dbReference type="AlphaFoldDB" id="A0A0F2ME82"/>
<protein>
    <submittedName>
        <fullName evidence="1">Uncharacterized protein</fullName>
    </submittedName>
</protein>
<sequence>MRWAEFQSLAPSATRPAWQAFAVPVPPSSPLLLCVLGRPRRSDLCRSSLCEDKQHTVVAVECKCLKPPEKKRQDTSYTQYALCAWHAASPWVRTKTA</sequence>
<gene>
    <name evidence="1" type="ORF">SPSK_08178</name>
</gene>
<dbReference type="GeneID" id="27670093"/>
<dbReference type="VEuPathDB" id="FungiDB:SPSK_08178"/>
<evidence type="ECO:0000313" key="1">
    <source>
        <dbReference type="EMBL" id="KJR87978.1"/>
    </source>
</evidence>
<comment type="caution">
    <text evidence="1">The sequence shown here is derived from an EMBL/GenBank/DDBJ whole genome shotgun (WGS) entry which is preliminary data.</text>
</comment>
<dbReference type="EMBL" id="AXCR01000004">
    <property type="protein sequence ID" value="KJR87978.1"/>
    <property type="molecule type" value="Genomic_DNA"/>
</dbReference>
<accession>A0A0F2ME82</accession>
<evidence type="ECO:0000313" key="2">
    <source>
        <dbReference type="Proteomes" id="UP000033710"/>
    </source>
</evidence>
<dbReference type="RefSeq" id="XP_016590654.1">
    <property type="nucleotide sequence ID" value="XM_016734816.1"/>
</dbReference>
<reference evidence="1 2" key="2">
    <citation type="journal article" date="2015" name="Eukaryot. Cell">
        <title>Asexual propagation of a virulent clone complex in a human and feline outbreak of sporotrichosis.</title>
        <authorList>
            <person name="Teixeira Mde M."/>
            <person name="Rodrigues A.M."/>
            <person name="Tsui C.K."/>
            <person name="de Almeida L.G."/>
            <person name="Van Diepeningen A.D."/>
            <person name="van den Ende B.G."/>
            <person name="Fernandes G.F."/>
            <person name="Kano R."/>
            <person name="Hamelin R.C."/>
            <person name="Lopes-Bezerra L.M."/>
            <person name="Vasconcelos A.T."/>
            <person name="de Hoog S."/>
            <person name="de Camargo Z.P."/>
            <person name="Felipe M.S."/>
        </authorList>
    </citation>
    <scope>NUCLEOTIDE SEQUENCE [LARGE SCALE GENOMIC DNA]</scope>
    <source>
        <strain evidence="1 2">1099-18</strain>
    </source>
</reference>
<dbReference type="KEGG" id="ssck:SPSK_08178"/>
<name>A0A0F2ME82_SPOSC</name>